<keyword evidence="6" id="KW-0732">Signal</keyword>
<feature type="region of interest" description="Disordered" evidence="15">
    <location>
        <begin position="282"/>
        <end position="305"/>
    </location>
</feature>
<dbReference type="InterPro" id="IPR050528">
    <property type="entry name" value="L-type_Lectin-RKs"/>
</dbReference>
<sequence>MLNVSIPPNHGYLEEWKYCLRSPQFPFPSLFTMISIFFILLMIPSATSLDFNFTSFSPYNDNITYEGSAFPRNQIIQLTQAQSASIGWATYVQPLHLWDKASGNLTDFTTHFSFVIDTQNRSGSHGDGIAFFLMPADSQKPNVTKGGGLGLASDTQPLNTTVNHFVAVEFDIYKNRWDPNDTHAGIDINSVQSIRNVKWWDSIINGRRNDAWISYNSSSKNLSVVFTGFRNDSTILQDNLYYEVDLRLYLPEWVSFGFSGATGNASAIHAIYSWSFSSSLQTDENKTNPTSPEAETPTSNPNSNPSRKIKVKLVVGLTVGGCAFVGGLSLVLFLFLKSRRGKVDNPVIDQLSMEDDFEKGTGPKKFRYNELASSTNNFAEEGKLGEGGFGGVYKGFLKELDSYIAVKRVSSGSKQGIKEYVSEVKIISRLRHRNLVQLIGWCHEKRDLLLVYEFMPNGSLESHIFSERSLLTWEMRYKIAQGLASALLYLHEGWEQCVLHRDIKSSNIMLDSGFNAKLGDFGLARLVDHGKGSQTTVLAGTMGYMAPECATTGKASKQSDIYSFGVVALEIACGRKPINLKAKEDQIMMLEWVWDLYGKGNILEAADPRLCAEFDAQQMQCLMTVGLWCAHPDRNLRPSVREVIHVLNFEAPLPILPPKMPVPTYSIPGAMSTVLLPASSSTTASERSQTQLSIYCTDSSKITTSSAASSPSATLISITR</sequence>
<evidence type="ECO:0000256" key="6">
    <source>
        <dbReference type="ARBA" id="ARBA00022729"/>
    </source>
</evidence>
<evidence type="ECO:0000256" key="16">
    <source>
        <dbReference type="SAM" id="Phobius"/>
    </source>
</evidence>
<dbReference type="PROSITE" id="PS50011">
    <property type="entry name" value="PROTEIN_KINASE_DOM"/>
    <property type="match status" value="1"/>
</dbReference>
<keyword evidence="7" id="KW-0430">Lectin</keyword>
<dbReference type="Gene3D" id="1.10.510.10">
    <property type="entry name" value="Transferase(Phosphotransferase) domain 1"/>
    <property type="match status" value="1"/>
</dbReference>
<dbReference type="Pfam" id="PF00069">
    <property type="entry name" value="Pkinase"/>
    <property type="match status" value="1"/>
</dbReference>
<evidence type="ECO:0000256" key="2">
    <source>
        <dbReference type="ARBA" id="ARBA00008536"/>
    </source>
</evidence>
<reference evidence="18 19" key="1">
    <citation type="journal article" date="2023" name="Hortic Res">
        <title>The complete reference genome for grapevine (Vitis vinifera L.) genetics and breeding.</title>
        <authorList>
            <person name="Shi X."/>
            <person name="Cao S."/>
            <person name="Wang X."/>
            <person name="Huang S."/>
            <person name="Wang Y."/>
            <person name="Liu Z."/>
            <person name="Liu W."/>
            <person name="Leng X."/>
            <person name="Peng Y."/>
            <person name="Wang N."/>
            <person name="Wang Y."/>
            <person name="Ma Z."/>
            <person name="Xu X."/>
            <person name="Zhang F."/>
            <person name="Xue H."/>
            <person name="Zhong H."/>
            <person name="Wang Y."/>
            <person name="Zhang K."/>
            <person name="Velt A."/>
            <person name="Avia K."/>
            <person name="Holtgrawe D."/>
            <person name="Grimplet J."/>
            <person name="Matus J.T."/>
            <person name="Ware D."/>
            <person name="Wu X."/>
            <person name="Wang H."/>
            <person name="Liu C."/>
            <person name="Fang Y."/>
            <person name="Rustenholz C."/>
            <person name="Cheng Z."/>
            <person name="Xiao H."/>
            <person name="Zhou Y."/>
        </authorList>
    </citation>
    <scope>NUCLEOTIDE SEQUENCE [LARGE SCALE GENOMIC DNA]</scope>
    <source>
        <strain evidence="19">cv. Pinot noir / PN40024</strain>
        <tissue evidence="18">Leaf</tissue>
    </source>
</reference>
<dbReference type="Gene3D" id="3.30.200.20">
    <property type="entry name" value="Phosphorylase Kinase, domain 1"/>
    <property type="match status" value="1"/>
</dbReference>
<dbReference type="PROSITE" id="PS00108">
    <property type="entry name" value="PROTEIN_KINASE_ST"/>
    <property type="match status" value="1"/>
</dbReference>
<evidence type="ECO:0000256" key="7">
    <source>
        <dbReference type="ARBA" id="ARBA00022734"/>
    </source>
</evidence>
<dbReference type="InterPro" id="IPR000985">
    <property type="entry name" value="Lectin_LegA_CS"/>
</dbReference>
<dbReference type="InterPro" id="IPR017441">
    <property type="entry name" value="Protein_kinase_ATP_BS"/>
</dbReference>
<keyword evidence="5 16" id="KW-0812">Transmembrane</keyword>
<keyword evidence="13" id="KW-0675">Receptor</keyword>
<dbReference type="InterPro" id="IPR000719">
    <property type="entry name" value="Prot_kinase_dom"/>
</dbReference>
<dbReference type="SUPFAM" id="SSF56112">
    <property type="entry name" value="Protein kinase-like (PK-like)"/>
    <property type="match status" value="1"/>
</dbReference>
<comment type="similarity">
    <text evidence="3">In the C-terminal section; belongs to the protein kinase superfamily. Ser/Thr protein kinase family.</text>
</comment>
<keyword evidence="8 14" id="KW-0547">Nucleotide-binding</keyword>
<dbReference type="EMBL" id="CP126650">
    <property type="protein sequence ID" value="WJZ84293.1"/>
    <property type="molecule type" value="Genomic_DNA"/>
</dbReference>
<accession>A0ABY9BP49</accession>
<dbReference type="Pfam" id="PF00139">
    <property type="entry name" value="Lectin_legB"/>
    <property type="match status" value="1"/>
</dbReference>
<keyword evidence="12 16" id="KW-0472">Membrane</keyword>
<dbReference type="InterPro" id="IPR011009">
    <property type="entry name" value="Kinase-like_dom_sf"/>
</dbReference>
<dbReference type="Gene3D" id="2.60.120.200">
    <property type="match status" value="1"/>
</dbReference>
<keyword evidence="10 14" id="KW-0067">ATP-binding</keyword>
<evidence type="ECO:0000313" key="18">
    <source>
        <dbReference type="EMBL" id="WJZ84293.1"/>
    </source>
</evidence>
<evidence type="ECO:0000256" key="8">
    <source>
        <dbReference type="ARBA" id="ARBA00022741"/>
    </source>
</evidence>
<dbReference type="PANTHER" id="PTHR27007">
    <property type="match status" value="1"/>
</dbReference>
<protein>
    <recommendedName>
        <fullName evidence="17">Protein kinase domain-containing protein</fullName>
    </recommendedName>
</protein>
<dbReference type="InterPro" id="IPR013320">
    <property type="entry name" value="ConA-like_dom_sf"/>
</dbReference>
<keyword evidence="9" id="KW-0418">Kinase</keyword>
<dbReference type="SUPFAM" id="SSF49899">
    <property type="entry name" value="Concanavalin A-like lectins/glucanases"/>
    <property type="match status" value="1"/>
</dbReference>
<dbReference type="PROSITE" id="PS00107">
    <property type="entry name" value="PROTEIN_KINASE_ATP"/>
    <property type="match status" value="1"/>
</dbReference>
<keyword evidence="11 16" id="KW-1133">Transmembrane helix</keyword>
<feature type="transmembrane region" description="Helical" evidence="16">
    <location>
        <begin position="313"/>
        <end position="336"/>
    </location>
</feature>
<proteinExistence type="inferred from homology"/>
<gene>
    <name evidence="18" type="ORF">VitviT2T_003903</name>
</gene>
<evidence type="ECO:0000256" key="10">
    <source>
        <dbReference type="ARBA" id="ARBA00022840"/>
    </source>
</evidence>
<feature type="transmembrane region" description="Helical" evidence="16">
    <location>
        <begin position="25"/>
        <end position="43"/>
    </location>
</feature>
<evidence type="ECO:0000256" key="13">
    <source>
        <dbReference type="ARBA" id="ARBA00023170"/>
    </source>
</evidence>
<organism evidence="18 19">
    <name type="scientific">Vitis vinifera</name>
    <name type="common">Grape</name>
    <dbReference type="NCBI Taxonomy" id="29760"/>
    <lineage>
        <taxon>Eukaryota</taxon>
        <taxon>Viridiplantae</taxon>
        <taxon>Streptophyta</taxon>
        <taxon>Embryophyta</taxon>
        <taxon>Tracheophyta</taxon>
        <taxon>Spermatophyta</taxon>
        <taxon>Magnoliopsida</taxon>
        <taxon>eudicotyledons</taxon>
        <taxon>Gunneridae</taxon>
        <taxon>Pentapetalae</taxon>
        <taxon>rosids</taxon>
        <taxon>Vitales</taxon>
        <taxon>Vitaceae</taxon>
        <taxon>Viteae</taxon>
        <taxon>Vitis</taxon>
    </lineage>
</organism>
<keyword evidence="4" id="KW-0808">Transferase</keyword>
<dbReference type="PROSITE" id="PS00308">
    <property type="entry name" value="LECTIN_LEGUME_ALPHA"/>
    <property type="match status" value="1"/>
</dbReference>
<dbReference type="InterPro" id="IPR008271">
    <property type="entry name" value="Ser/Thr_kinase_AS"/>
</dbReference>
<comment type="subcellular location">
    <subcellularLocation>
        <location evidence="1">Membrane</location>
        <topology evidence="1">Single-pass type I membrane protein</topology>
    </subcellularLocation>
</comment>
<keyword evidence="19" id="KW-1185">Reference proteome</keyword>
<evidence type="ECO:0000256" key="9">
    <source>
        <dbReference type="ARBA" id="ARBA00022777"/>
    </source>
</evidence>
<name>A0ABY9BP49_VITVI</name>
<dbReference type="SMART" id="SM00220">
    <property type="entry name" value="S_TKc"/>
    <property type="match status" value="1"/>
</dbReference>
<dbReference type="CDD" id="cd06899">
    <property type="entry name" value="lectin_legume_LecRK_Arcelin_ConA"/>
    <property type="match status" value="1"/>
</dbReference>
<feature type="binding site" evidence="14">
    <location>
        <position position="407"/>
    </location>
    <ligand>
        <name>ATP</name>
        <dbReference type="ChEBI" id="CHEBI:30616"/>
    </ligand>
</feature>
<evidence type="ECO:0000256" key="14">
    <source>
        <dbReference type="PROSITE-ProRule" id="PRU10141"/>
    </source>
</evidence>
<evidence type="ECO:0000256" key="4">
    <source>
        <dbReference type="ARBA" id="ARBA00022679"/>
    </source>
</evidence>
<evidence type="ECO:0000256" key="11">
    <source>
        <dbReference type="ARBA" id="ARBA00022989"/>
    </source>
</evidence>
<dbReference type="InterPro" id="IPR001220">
    <property type="entry name" value="Legume_lectin_dom"/>
</dbReference>
<dbReference type="Proteomes" id="UP001227230">
    <property type="component" value="Chromosome 3"/>
</dbReference>
<evidence type="ECO:0000313" key="19">
    <source>
        <dbReference type="Proteomes" id="UP001227230"/>
    </source>
</evidence>
<evidence type="ECO:0000256" key="15">
    <source>
        <dbReference type="SAM" id="MobiDB-lite"/>
    </source>
</evidence>
<feature type="domain" description="Protein kinase" evidence="17">
    <location>
        <begin position="378"/>
        <end position="656"/>
    </location>
</feature>
<comment type="similarity">
    <text evidence="2">In the N-terminal section; belongs to the leguminous lectin family.</text>
</comment>
<evidence type="ECO:0000256" key="5">
    <source>
        <dbReference type="ARBA" id="ARBA00022692"/>
    </source>
</evidence>
<evidence type="ECO:0000256" key="3">
    <source>
        <dbReference type="ARBA" id="ARBA00010217"/>
    </source>
</evidence>
<dbReference type="CDD" id="cd14066">
    <property type="entry name" value="STKc_IRAK"/>
    <property type="match status" value="1"/>
</dbReference>
<evidence type="ECO:0000256" key="12">
    <source>
        <dbReference type="ARBA" id="ARBA00023136"/>
    </source>
</evidence>
<evidence type="ECO:0000256" key="1">
    <source>
        <dbReference type="ARBA" id="ARBA00004479"/>
    </source>
</evidence>
<evidence type="ECO:0000259" key="17">
    <source>
        <dbReference type="PROSITE" id="PS50011"/>
    </source>
</evidence>